<keyword evidence="2" id="KW-1185">Reference proteome</keyword>
<organism evidence="1 2">
    <name type="scientific">Lithospermum erythrorhizon</name>
    <name type="common">Purple gromwell</name>
    <name type="synonym">Lithospermum officinale var. erythrorhizon</name>
    <dbReference type="NCBI Taxonomy" id="34254"/>
    <lineage>
        <taxon>Eukaryota</taxon>
        <taxon>Viridiplantae</taxon>
        <taxon>Streptophyta</taxon>
        <taxon>Embryophyta</taxon>
        <taxon>Tracheophyta</taxon>
        <taxon>Spermatophyta</taxon>
        <taxon>Magnoliopsida</taxon>
        <taxon>eudicotyledons</taxon>
        <taxon>Gunneridae</taxon>
        <taxon>Pentapetalae</taxon>
        <taxon>asterids</taxon>
        <taxon>lamiids</taxon>
        <taxon>Boraginales</taxon>
        <taxon>Boraginaceae</taxon>
        <taxon>Boraginoideae</taxon>
        <taxon>Lithospermeae</taxon>
        <taxon>Lithospermum</taxon>
    </lineage>
</organism>
<dbReference type="EMBL" id="BAABME010001645">
    <property type="protein sequence ID" value="GAA0150729.1"/>
    <property type="molecule type" value="Genomic_DNA"/>
</dbReference>
<sequence length="75" mass="8567">MHWYEMHIHVLVINPAHKEVRLDASPATVYSSDAQDLWSIVFPVVDVLGSEIKEELPVLRDTLKSIYAVLMRHGV</sequence>
<reference evidence="1 2" key="1">
    <citation type="submission" date="2024-01" db="EMBL/GenBank/DDBJ databases">
        <title>The complete chloroplast genome sequence of Lithospermum erythrorhizon: insights into the phylogenetic relationship among Boraginaceae species and the maternal lineages of purple gromwells.</title>
        <authorList>
            <person name="Okada T."/>
            <person name="Watanabe K."/>
        </authorList>
    </citation>
    <scope>NUCLEOTIDE SEQUENCE [LARGE SCALE GENOMIC DNA]</scope>
</reference>
<evidence type="ECO:0000313" key="2">
    <source>
        <dbReference type="Proteomes" id="UP001454036"/>
    </source>
</evidence>
<comment type="caution">
    <text evidence="1">The sequence shown here is derived from an EMBL/GenBank/DDBJ whole genome shotgun (WGS) entry which is preliminary data.</text>
</comment>
<protein>
    <submittedName>
        <fullName evidence="1">Uncharacterized protein</fullName>
    </submittedName>
</protein>
<dbReference type="Proteomes" id="UP001454036">
    <property type="component" value="Unassembled WGS sequence"/>
</dbReference>
<gene>
    <name evidence="1" type="ORF">LIER_09602</name>
</gene>
<dbReference type="AlphaFoldDB" id="A0AAV3PGF1"/>
<accession>A0AAV3PGF1</accession>
<name>A0AAV3PGF1_LITER</name>
<evidence type="ECO:0000313" key="1">
    <source>
        <dbReference type="EMBL" id="GAA0150729.1"/>
    </source>
</evidence>
<proteinExistence type="predicted"/>